<organism evidence="2 3">
    <name type="scientific">Elysia marginata</name>
    <dbReference type="NCBI Taxonomy" id="1093978"/>
    <lineage>
        <taxon>Eukaryota</taxon>
        <taxon>Metazoa</taxon>
        <taxon>Spiralia</taxon>
        <taxon>Lophotrochozoa</taxon>
        <taxon>Mollusca</taxon>
        <taxon>Gastropoda</taxon>
        <taxon>Heterobranchia</taxon>
        <taxon>Euthyneura</taxon>
        <taxon>Panpulmonata</taxon>
        <taxon>Sacoglossa</taxon>
        <taxon>Placobranchoidea</taxon>
        <taxon>Plakobranchidae</taxon>
        <taxon>Elysia</taxon>
    </lineage>
</organism>
<protein>
    <submittedName>
        <fullName evidence="2">Battrachocottus baikalensis orf1 and orf2 genes</fullName>
    </submittedName>
</protein>
<keyword evidence="3" id="KW-1185">Reference proteome</keyword>
<accession>A0AAV4EAS9</accession>
<evidence type="ECO:0000313" key="2">
    <source>
        <dbReference type="EMBL" id="GFR57780.1"/>
    </source>
</evidence>
<dbReference type="AlphaFoldDB" id="A0AAV4EAS9"/>
<gene>
    <name evidence="2" type="ORF">ElyMa_000010600</name>
</gene>
<sequence length="107" mass="11782">MSKTIITNTGAPQGCVLSPVLYTLYTNDFRTSSPNLNLIKFADDSVIHGFIYNDESAYFEEELSSLAAEVDEAATVVEGVEEISLERVEEINIRDIGFGCKIRCLGL</sequence>
<dbReference type="PROSITE" id="PS50878">
    <property type="entry name" value="RT_POL"/>
    <property type="match status" value="1"/>
</dbReference>
<feature type="domain" description="Reverse transcriptase" evidence="1">
    <location>
        <begin position="1"/>
        <end position="100"/>
    </location>
</feature>
<comment type="caution">
    <text evidence="2">The sequence shown here is derived from an EMBL/GenBank/DDBJ whole genome shotgun (WGS) entry which is preliminary data.</text>
</comment>
<dbReference type="EMBL" id="BMAT01000025">
    <property type="protein sequence ID" value="GFR57780.1"/>
    <property type="molecule type" value="Genomic_DNA"/>
</dbReference>
<dbReference type="Proteomes" id="UP000762676">
    <property type="component" value="Unassembled WGS sequence"/>
</dbReference>
<name>A0AAV4EAS9_9GAST</name>
<evidence type="ECO:0000259" key="1">
    <source>
        <dbReference type="PROSITE" id="PS50878"/>
    </source>
</evidence>
<dbReference type="Pfam" id="PF00078">
    <property type="entry name" value="RVT_1"/>
    <property type="match status" value="1"/>
</dbReference>
<proteinExistence type="predicted"/>
<evidence type="ECO:0000313" key="3">
    <source>
        <dbReference type="Proteomes" id="UP000762676"/>
    </source>
</evidence>
<reference evidence="2 3" key="1">
    <citation type="journal article" date="2021" name="Elife">
        <title>Chloroplast acquisition without the gene transfer in kleptoplastic sea slugs, Plakobranchus ocellatus.</title>
        <authorList>
            <person name="Maeda T."/>
            <person name="Takahashi S."/>
            <person name="Yoshida T."/>
            <person name="Shimamura S."/>
            <person name="Takaki Y."/>
            <person name="Nagai Y."/>
            <person name="Toyoda A."/>
            <person name="Suzuki Y."/>
            <person name="Arimoto A."/>
            <person name="Ishii H."/>
            <person name="Satoh N."/>
            <person name="Nishiyama T."/>
            <person name="Hasebe M."/>
            <person name="Maruyama T."/>
            <person name="Minagawa J."/>
            <person name="Obokata J."/>
            <person name="Shigenobu S."/>
        </authorList>
    </citation>
    <scope>NUCLEOTIDE SEQUENCE [LARGE SCALE GENOMIC DNA]</scope>
</reference>
<dbReference type="InterPro" id="IPR000477">
    <property type="entry name" value="RT_dom"/>
</dbReference>